<evidence type="ECO:0000256" key="12">
    <source>
        <dbReference type="SAM" id="MobiDB-lite"/>
    </source>
</evidence>
<comment type="similarity">
    <text evidence="2 11">Belongs to the ALAD family.</text>
</comment>
<dbReference type="PRINTS" id="PR00144">
    <property type="entry name" value="DALDHYDRTASE"/>
</dbReference>
<dbReference type="EMBL" id="CADCXV010000732">
    <property type="protein sequence ID" value="CAB0034111.1"/>
    <property type="molecule type" value="Genomic_DNA"/>
</dbReference>
<evidence type="ECO:0000256" key="9">
    <source>
        <dbReference type="ARBA" id="ARBA00032837"/>
    </source>
</evidence>
<reference evidence="13 14" key="1">
    <citation type="submission" date="2020-02" db="EMBL/GenBank/DDBJ databases">
        <authorList>
            <person name="Ferguson B K."/>
        </authorList>
    </citation>
    <scope>NUCLEOTIDE SEQUENCE [LARGE SCALE GENOMIC DNA]</scope>
</reference>
<evidence type="ECO:0000256" key="4">
    <source>
        <dbReference type="ARBA" id="ARBA00023133"/>
    </source>
</evidence>
<comment type="pathway">
    <text evidence="1">Porphyrin-containing compound metabolism; protoporphyrin-IX biosynthesis; coproporphyrinogen-III from 5-aminolevulinate: step 1/4.</text>
</comment>
<dbReference type="GO" id="GO:0005829">
    <property type="term" value="C:cytosol"/>
    <property type="evidence" value="ECO:0007669"/>
    <property type="project" value="TreeGrafter"/>
</dbReference>
<dbReference type="Gene3D" id="3.20.20.70">
    <property type="entry name" value="Aldolase class I"/>
    <property type="match status" value="1"/>
</dbReference>
<dbReference type="GO" id="GO:0008270">
    <property type="term" value="F:zinc ion binding"/>
    <property type="evidence" value="ECO:0007669"/>
    <property type="project" value="TreeGrafter"/>
</dbReference>
<feature type="compositionally biased region" description="Basic residues" evidence="12">
    <location>
        <begin position="352"/>
        <end position="361"/>
    </location>
</feature>
<dbReference type="InterPro" id="IPR001731">
    <property type="entry name" value="ALAD"/>
</dbReference>
<comment type="catalytic activity">
    <reaction evidence="10">
        <text>2 5-aminolevulinate = porphobilinogen + 2 H2O + H(+)</text>
        <dbReference type="Rhea" id="RHEA:24064"/>
        <dbReference type="ChEBI" id="CHEBI:15377"/>
        <dbReference type="ChEBI" id="CHEBI:15378"/>
        <dbReference type="ChEBI" id="CHEBI:58126"/>
        <dbReference type="ChEBI" id="CHEBI:356416"/>
        <dbReference type="EC" id="4.2.1.24"/>
    </reaction>
</comment>
<feature type="region of interest" description="Disordered" evidence="12">
    <location>
        <begin position="335"/>
        <end position="361"/>
    </location>
</feature>
<dbReference type="SMART" id="SM01004">
    <property type="entry name" value="ALAD"/>
    <property type="match status" value="1"/>
</dbReference>
<dbReference type="OrthoDB" id="1530at2759"/>
<organism evidence="13 14">
    <name type="scientific">Trichogramma brassicae</name>
    <dbReference type="NCBI Taxonomy" id="86971"/>
    <lineage>
        <taxon>Eukaryota</taxon>
        <taxon>Metazoa</taxon>
        <taxon>Ecdysozoa</taxon>
        <taxon>Arthropoda</taxon>
        <taxon>Hexapoda</taxon>
        <taxon>Insecta</taxon>
        <taxon>Pterygota</taxon>
        <taxon>Neoptera</taxon>
        <taxon>Endopterygota</taxon>
        <taxon>Hymenoptera</taxon>
        <taxon>Apocrita</taxon>
        <taxon>Proctotrupomorpha</taxon>
        <taxon>Chalcidoidea</taxon>
        <taxon>Trichogrammatidae</taxon>
        <taxon>Trichogramma</taxon>
    </lineage>
</organism>
<comment type="function">
    <text evidence="7">Catalyzes an early step in the biosynthesis of tetrapyrroles. Binds two molecules of 5-aminolevulinate per subunit, each at a distinct site, and catalyzes their condensation to form porphobilinogen.</text>
</comment>
<dbReference type="AlphaFoldDB" id="A0A6H5IHA8"/>
<dbReference type="SUPFAM" id="SSF51569">
    <property type="entry name" value="Aldolase"/>
    <property type="match status" value="1"/>
</dbReference>
<dbReference type="PANTHER" id="PTHR11458:SF0">
    <property type="entry name" value="DELTA-AMINOLEVULINIC ACID DEHYDRATASE"/>
    <property type="match status" value="1"/>
</dbReference>
<dbReference type="GO" id="GO:0004655">
    <property type="term" value="F:porphobilinogen synthase activity"/>
    <property type="evidence" value="ECO:0007669"/>
    <property type="project" value="UniProtKB-EC"/>
</dbReference>
<evidence type="ECO:0000256" key="2">
    <source>
        <dbReference type="ARBA" id="ARBA00008055"/>
    </source>
</evidence>
<comment type="subunit">
    <text evidence="8">Homooctamer; active form. Homohexamer; low activity form.</text>
</comment>
<keyword evidence="14" id="KW-1185">Reference proteome</keyword>
<keyword evidence="5" id="KW-0456">Lyase</keyword>
<evidence type="ECO:0000256" key="3">
    <source>
        <dbReference type="ARBA" id="ARBA00012053"/>
    </source>
</evidence>
<evidence type="ECO:0000313" key="13">
    <source>
        <dbReference type="EMBL" id="CAB0034111.1"/>
    </source>
</evidence>
<keyword evidence="6" id="KW-0627">Porphyrin biosynthesis</keyword>
<evidence type="ECO:0000256" key="1">
    <source>
        <dbReference type="ARBA" id="ARBA00004694"/>
    </source>
</evidence>
<dbReference type="GO" id="GO:0006782">
    <property type="term" value="P:protoporphyrinogen IX biosynthetic process"/>
    <property type="evidence" value="ECO:0007669"/>
    <property type="project" value="UniProtKB-UniPathway"/>
</dbReference>
<dbReference type="PANTHER" id="PTHR11458">
    <property type="entry name" value="DELTA-AMINOLEVULINIC ACID DEHYDRATASE"/>
    <property type="match status" value="1"/>
</dbReference>
<evidence type="ECO:0000256" key="7">
    <source>
        <dbReference type="ARBA" id="ARBA00025628"/>
    </source>
</evidence>
<dbReference type="InterPro" id="IPR013785">
    <property type="entry name" value="Aldolase_TIM"/>
</dbReference>
<dbReference type="UniPathway" id="UPA00251">
    <property type="reaction ID" value="UER00318"/>
</dbReference>
<evidence type="ECO:0000313" key="14">
    <source>
        <dbReference type="Proteomes" id="UP000479190"/>
    </source>
</evidence>
<sequence length="361" mass="39108">MEPKHALHSGYFHPVLRQWQSANVDVKPENLMLPIFILDEPNSITEIQSMPGVKRYGMNKLKGFIDPLIAKGLKSVLLFGVSNKLIKDENASSADCPNNPIIQAVPLLRKLYPHLIIACDVCICPYSSHGHCGILNSNGTIQNEKSIQRISEIAVAYAKAGAHIVAPSDMMDGRIKAIKLGLASAGLSNQVAVLSYAVKFASGFYGPFRDAAGSSPKFGDRQCYQLPSGSTGLAARAAARDVDEGADMLMLTWANVERPTCCEHADESRPGTFRWRGPIGQSHDSAAAAACPPAHLPGSTSGVLYSRAAPIFQYQFSIRERHSYTAAHGTRNLSPRAALSTRLSSTSIDRTRKGRKYTSEN</sequence>
<evidence type="ECO:0000256" key="8">
    <source>
        <dbReference type="ARBA" id="ARBA00025861"/>
    </source>
</evidence>
<evidence type="ECO:0000256" key="11">
    <source>
        <dbReference type="RuleBase" id="RU004161"/>
    </source>
</evidence>
<dbReference type="Pfam" id="PF00490">
    <property type="entry name" value="ALAD"/>
    <property type="match status" value="1"/>
</dbReference>
<evidence type="ECO:0000256" key="5">
    <source>
        <dbReference type="ARBA" id="ARBA00023239"/>
    </source>
</evidence>
<proteinExistence type="inferred from homology"/>
<keyword evidence="4" id="KW-0350">Heme biosynthesis</keyword>
<evidence type="ECO:0000256" key="6">
    <source>
        <dbReference type="ARBA" id="ARBA00023244"/>
    </source>
</evidence>
<gene>
    <name evidence="13" type="ORF">TBRA_LOCUS6009</name>
</gene>
<name>A0A6H5IHA8_9HYME</name>
<evidence type="ECO:0000256" key="10">
    <source>
        <dbReference type="ARBA" id="ARBA00047651"/>
    </source>
</evidence>
<accession>A0A6H5IHA8</accession>
<protein>
    <recommendedName>
        <fullName evidence="3">porphobilinogen synthase</fullName>
        <ecNumber evidence="3">4.2.1.24</ecNumber>
    </recommendedName>
    <alternativeName>
        <fullName evidence="9">Porphobilinogen synthase</fullName>
    </alternativeName>
</protein>
<dbReference type="Proteomes" id="UP000479190">
    <property type="component" value="Unassembled WGS sequence"/>
</dbReference>
<dbReference type="EC" id="4.2.1.24" evidence="3"/>